<protein>
    <submittedName>
        <fullName evidence="3">Putative polyphosphate-selective porin O</fullName>
    </submittedName>
</protein>
<dbReference type="TCDB" id="1.B.5.1.14">
    <property type="family name" value="the pseudomonas oprp porin (pop) family"/>
</dbReference>
<name>G6XK71_9PROT</name>
<reference evidence="3 4" key="1">
    <citation type="submission" date="2011-10" db="EMBL/GenBank/DDBJ databases">
        <title>Genome sequence of Gluconobacter morbifer G707, isolated from Drosophila gut.</title>
        <authorList>
            <person name="Lee W.-J."/>
            <person name="Kim E.-K."/>
        </authorList>
    </citation>
    <scope>NUCLEOTIDE SEQUENCE [LARGE SCALE GENOMIC DNA]</scope>
    <source>
        <strain evidence="3 4">G707</strain>
    </source>
</reference>
<dbReference type="eggNOG" id="COG3746">
    <property type="taxonomic scope" value="Bacteria"/>
</dbReference>
<dbReference type="EMBL" id="AGQV01000005">
    <property type="protein sequence ID" value="EHH68033.1"/>
    <property type="molecule type" value="Genomic_DNA"/>
</dbReference>
<proteinExistence type="predicted"/>
<dbReference type="Pfam" id="PF07396">
    <property type="entry name" value="Porin_O_P"/>
    <property type="match status" value="1"/>
</dbReference>
<evidence type="ECO:0000313" key="3">
    <source>
        <dbReference type="EMBL" id="EHH68033.1"/>
    </source>
</evidence>
<comment type="caution">
    <text evidence="3">The sequence shown here is derived from an EMBL/GenBank/DDBJ whole genome shotgun (WGS) entry which is preliminary data.</text>
</comment>
<sequence length="627" mass="68743">MIAETGEEYRIVFLTGSGTLRQGRSSVTKLQSSCHETFPFILEQTGITHLPNPFPSSEGCDPAMSPPFPRLSLFSSTFLVASFLLLPHSAQAADQMEIMERQIRAMQSQLAAMKKEHAEEVRQARAILVKQREEAENAPYRQRAQYLAHSQPATNTPLITVRHGTGGPETERPPSDRGDISSWADFQRASAQDEEVSVGGMKIGFPHGRPTIQSADGAYALSIGLAFHEDFGGFFNSGPRSGETRGAFNSFTSNMRRLRIPFTFRYKNWVAAITPDFGANHNDGYVGLYEGNLNYTGLHNTILTVGYFQPRVTEEDSESSNDFFTLERPSITDMVRNISAGDARFSVGGLHYDKRWWIAGYFTGQEWGHRNPSDNGSTYYGGGSGNTVDSQTGATFRVAGRPVVTKDVDLHVGASAVSAFRVACNTGTDANHCSRSTSFGQRPEFDIGEANLAATGTISNAAQVWAAGPELGVRWRRLLIKGEYYHVGVQRSGVGLKSAGFQGWYGSAAYTIFGDPRMYNIKEGAFSAPGVKADEEFNPALNHWGALEVVGHYSVLDLNSGLNDANSKNVIRGGQQTVWTGGLNWYPNRHFRFMLDYSHFIVSRSTQATNINGRTGNSIAARVQAAF</sequence>
<dbReference type="InterPro" id="IPR010870">
    <property type="entry name" value="Porin_O/P"/>
</dbReference>
<accession>G6XK71</accession>
<dbReference type="STRING" id="1088869.GMO_18000"/>
<evidence type="ECO:0000256" key="2">
    <source>
        <dbReference type="SAM" id="MobiDB-lite"/>
    </source>
</evidence>
<dbReference type="PATRIC" id="fig|1088869.3.peg.1795"/>
<keyword evidence="4" id="KW-1185">Reference proteome</keyword>
<gene>
    <name evidence="3" type="ORF">GMO_18000</name>
</gene>
<feature type="compositionally biased region" description="Basic and acidic residues" evidence="2">
    <location>
        <begin position="169"/>
        <end position="179"/>
    </location>
</feature>
<feature type="region of interest" description="Disordered" evidence="2">
    <location>
        <begin position="157"/>
        <end position="179"/>
    </location>
</feature>
<evidence type="ECO:0000256" key="1">
    <source>
        <dbReference type="SAM" id="Coils"/>
    </source>
</evidence>
<dbReference type="Proteomes" id="UP000004949">
    <property type="component" value="Unassembled WGS sequence"/>
</dbReference>
<dbReference type="AlphaFoldDB" id="G6XK71"/>
<keyword evidence="1" id="KW-0175">Coiled coil</keyword>
<feature type="coiled-coil region" evidence="1">
    <location>
        <begin position="89"/>
        <end position="138"/>
    </location>
</feature>
<evidence type="ECO:0000313" key="4">
    <source>
        <dbReference type="Proteomes" id="UP000004949"/>
    </source>
</evidence>
<organism evidence="3 4">
    <name type="scientific">Gluconobacter morbifer G707</name>
    <dbReference type="NCBI Taxonomy" id="1088869"/>
    <lineage>
        <taxon>Bacteria</taxon>
        <taxon>Pseudomonadati</taxon>
        <taxon>Pseudomonadota</taxon>
        <taxon>Alphaproteobacteria</taxon>
        <taxon>Acetobacterales</taxon>
        <taxon>Acetobacteraceae</taxon>
        <taxon>Gluconobacter</taxon>
    </lineage>
</organism>
<dbReference type="Gene3D" id="2.40.160.10">
    <property type="entry name" value="Porin"/>
    <property type="match status" value="1"/>
</dbReference>
<dbReference type="InterPro" id="IPR023614">
    <property type="entry name" value="Porin_dom_sf"/>
</dbReference>